<evidence type="ECO:0000313" key="2">
    <source>
        <dbReference type="Proteomes" id="UP000603457"/>
    </source>
</evidence>
<sequence length="151" mass="17025">MIPTKYKSKLSRLMSYPISAGILSEALSDTPQFDYLSVAFSDSCQEPAKIKNPAKILSINYGYSLVSLTSSNKVIESGWYEPKWSITVYPVPRTCVSVVKSQLIETGLEKMKQWLHQYKDATGKVGRCRLQFFYDLETNVLSFSEDESLSG</sequence>
<evidence type="ECO:0000313" key="1">
    <source>
        <dbReference type="EMBL" id="MBD2595044.1"/>
    </source>
</evidence>
<keyword evidence="2" id="KW-1185">Reference proteome</keyword>
<accession>A0ABR8FV37</accession>
<reference evidence="1 2" key="1">
    <citation type="journal article" date="2020" name="ISME J.">
        <title>Comparative genomics reveals insights into cyanobacterial evolution and habitat adaptation.</title>
        <authorList>
            <person name="Chen M.Y."/>
            <person name="Teng W.K."/>
            <person name="Zhao L."/>
            <person name="Hu C.X."/>
            <person name="Zhou Y.K."/>
            <person name="Han B.P."/>
            <person name="Song L.R."/>
            <person name="Shu W.S."/>
        </authorList>
    </citation>
    <scope>NUCLEOTIDE SEQUENCE [LARGE SCALE GENOMIC DNA]</scope>
    <source>
        <strain evidence="1 2">FACHB-130</strain>
    </source>
</reference>
<gene>
    <name evidence="1" type="ORF">H6G74_11975</name>
</gene>
<dbReference type="EMBL" id="JACJTB010000012">
    <property type="protein sequence ID" value="MBD2595044.1"/>
    <property type="molecule type" value="Genomic_DNA"/>
</dbReference>
<protein>
    <submittedName>
        <fullName evidence="1">Uncharacterized protein</fullName>
    </submittedName>
</protein>
<comment type="caution">
    <text evidence="1">The sequence shown here is derived from an EMBL/GenBank/DDBJ whole genome shotgun (WGS) entry which is preliminary data.</text>
</comment>
<name>A0ABR8FV37_9NOSO</name>
<proteinExistence type="predicted"/>
<dbReference type="Proteomes" id="UP000603457">
    <property type="component" value="Unassembled WGS sequence"/>
</dbReference>
<organism evidence="1 2">
    <name type="scientific">Nostoc spongiaeforme FACHB-130</name>
    <dbReference type="NCBI Taxonomy" id="1357510"/>
    <lineage>
        <taxon>Bacteria</taxon>
        <taxon>Bacillati</taxon>
        <taxon>Cyanobacteriota</taxon>
        <taxon>Cyanophyceae</taxon>
        <taxon>Nostocales</taxon>
        <taxon>Nostocaceae</taxon>
        <taxon>Nostoc</taxon>
    </lineage>
</organism>